<feature type="transmembrane region" description="Helical" evidence="2">
    <location>
        <begin position="944"/>
        <end position="965"/>
    </location>
</feature>
<dbReference type="EMBL" id="BAAAQQ010000011">
    <property type="protein sequence ID" value="GAA2125694.1"/>
    <property type="molecule type" value="Genomic_DNA"/>
</dbReference>
<evidence type="ECO:0000256" key="1">
    <source>
        <dbReference type="SAM" id="MobiDB-lite"/>
    </source>
</evidence>
<organism evidence="3 4">
    <name type="scientific">Nocardioides bigeumensis</name>
    <dbReference type="NCBI Taxonomy" id="433657"/>
    <lineage>
        <taxon>Bacteria</taxon>
        <taxon>Bacillati</taxon>
        <taxon>Actinomycetota</taxon>
        <taxon>Actinomycetes</taxon>
        <taxon>Propionibacteriales</taxon>
        <taxon>Nocardioidaceae</taxon>
        <taxon>Nocardioides</taxon>
    </lineage>
</organism>
<dbReference type="PANTHER" id="PTHR43685">
    <property type="entry name" value="GLYCOSYLTRANSFERASE"/>
    <property type="match status" value="1"/>
</dbReference>
<feature type="transmembrane region" description="Helical" evidence="2">
    <location>
        <begin position="776"/>
        <end position="796"/>
    </location>
</feature>
<feature type="transmembrane region" description="Helical" evidence="2">
    <location>
        <begin position="479"/>
        <end position="502"/>
    </location>
</feature>
<keyword evidence="2" id="KW-0472">Membrane</keyword>
<evidence type="ECO:0000313" key="3">
    <source>
        <dbReference type="EMBL" id="GAA2125694.1"/>
    </source>
</evidence>
<keyword evidence="4" id="KW-1185">Reference proteome</keyword>
<dbReference type="Gene3D" id="3.90.550.10">
    <property type="entry name" value="Spore Coat Polysaccharide Biosynthesis Protein SpsA, Chain A"/>
    <property type="match status" value="1"/>
</dbReference>
<evidence type="ECO:0000256" key="2">
    <source>
        <dbReference type="SAM" id="Phobius"/>
    </source>
</evidence>
<feature type="transmembrane region" description="Helical" evidence="2">
    <location>
        <begin position="622"/>
        <end position="642"/>
    </location>
</feature>
<keyword evidence="2" id="KW-1133">Transmembrane helix</keyword>
<feature type="transmembrane region" description="Helical" evidence="2">
    <location>
        <begin position="549"/>
        <end position="566"/>
    </location>
</feature>
<feature type="region of interest" description="Disordered" evidence="1">
    <location>
        <begin position="361"/>
        <end position="394"/>
    </location>
</feature>
<dbReference type="InterPro" id="IPR050834">
    <property type="entry name" value="Glycosyltransf_2"/>
</dbReference>
<reference evidence="3 4" key="1">
    <citation type="journal article" date="2019" name="Int. J. Syst. Evol. Microbiol.">
        <title>The Global Catalogue of Microorganisms (GCM) 10K type strain sequencing project: providing services to taxonomists for standard genome sequencing and annotation.</title>
        <authorList>
            <consortium name="The Broad Institute Genomics Platform"/>
            <consortium name="The Broad Institute Genome Sequencing Center for Infectious Disease"/>
            <person name="Wu L."/>
            <person name="Ma J."/>
        </authorList>
    </citation>
    <scope>NUCLEOTIDE SEQUENCE [LARGE SCALE GENOMIC DNA]</scope>
    <source>
        <strain evidence="3 4">JCM 16021</strain>
    </source>
</reference>
<name>A0ABN2YDV3_9ACTN</name>
<feature type="transmembrane region" description="Helical" evidence="2">
    <location>
        <begin position="703"/>
        <end position="724"/>
    </location>
</feature>
<dbReference type="SUPFAM" id="SSF53448">
    <property type="entry name" value="Nucleotide-diphospho-sugar transferases"/>
    <property type="match status" value="1"/>
</dbReference>
<comment type="caution">
    <text evidence="3">The sequence shown here is derived from an EMBL/GenBank/DDBJ whole genome shotgun (WGS) entry which is preliminary data.</text>
</comment>
<proteinExistence type="predicted"/>
<evidence type="ECO:0008006" key="5">
    <source>
        <dbReference type="Google" id="ProtNLM"/>
    </source>
</evidence>
<dbReference type="PANTHER" id="PTHR43685:SF3">
    <property type="entry name" value="SLR2126 PROTEIN"/>
    <property type="match status" value="1"/>
</dbReference>
<dbReference type="InterPro" id="IPR029044">
    <property type="entry name" value="Nucleotide-diphossugar_trans"/>
</dbReference>
<feature type="transmembrane region" description="Helical" evidence="2">
    <location>
        <begin position="405"/>
        <end position="424"/>
    </location>
</feature>
<accession>A0ABN2YDV3</accession>
<feature type="transmembrane region" description="Helical" evidence="2">
    <location>
        <begin position="586"/>
        <end position="610"/>
    </location>
</feature>
<feature type="transmembrane region" description="Helical" evidence="2">
    <location>
        <begin position="744"/>
        <end position="764"/>
    </location>
</feature>
<dbReference type="Proteomes" id="UP001500575">
    <property type="component" value="Unassembled WGS sequence"/>
</dbReference>
<keyword evidence="2" id="KW-0812">Transmembrane</keyword>
<gene>
    <name evidence="3" type="ORF">GCM10009843_23660</name>
</gene>
<protein>
    <recommendedName>
        <fullName evidence="5">Glycosyltransferase family 2 protein</fullName>
    </recommendedName>
</protein>
<feature type="transmembrane region" description="Helical" evidence="2">
    <location>
        <begin position="522"/>
        <end position="542"/>
    </location>
</feature>
<evidence type="ECO:0000313" key="4">
    <source>
        <dbReference type="Proteomes" id="UP001500575"/>
    </source>
</evidence>
<dbReference type="Pfam" id="PF13641">
    <property type="entry name" value="Glyco_tranf_2_3"/>
    <property type="match status" value="1"/>
</dbReference>
<feature type="transmembrane region" description="Helical" evidence="2">
    <location>
        <begin position="678"/>
        <end position="696"/>
    </location>
</feature>
<sequence length="973" mass="102112">MVLVSHSGADWLPTVLDGIAAQTRWADRIVAVDTGSRDISPELLTRALGADHVTTSGRQTSYGEAVDLGLALLDEVDPSRTEWVWLLHDDSTPSPTALEELLAAAAGDPTASVLGPKLREWPSLRRLLEVGVTISGTGRRETGLERSEYDQGQHDAVRQVLAVNTAGMLVRRDVLDALGGFDRQLPIFGNDVDFGWRAAEAGYRTLVVPQAVVFHAEAAHTGSRRTSLTGRHTHYQERRAALWTLLVNGRGRTLPWRVVRLAVGTIIRMVGFLLVRSVGEALDELAALLSVYSRPRQLLAARRARRRAGGASRDTEAARALLSPWWVPYRHGLDFVSDLAAALSNQAADVAERRRAAALEREAAEAAAGPKRSAARTHQQQPHERRAGEDDDDLLEPDSGLLTRFLTSPVAVGVAVFVGVVLAGTRQAWGAVSGGGLAPAPGSASDWWRLYVESSHALALGTSVPAPPVLVPLAMLASLLGGSAVAAVSVVMVLAMPVALWGAWRLVRAVGSFLDPAGMPRWLVAAGAATYALVPAVSGAWGDGRLGQVLLVAVLPWLAHAALAFADPEADRRWRAAWRTGLLLALATACTPMVFPVLVVMVLGVLALAARLAPDLVADRSVSLPPLVALGVVPVLLVPWWLPLLVQGHPGGLLLEPGRFPAASTGGLDLLLGRLEGLGAPVWLAVPIVLAALLALVPARSRVTALVCWTTALVTTLVAALVAAPTVDVLGGSARPGAGGAVPVVTGALVVAGCAGALAVLQHLRAADSAWQRRLAAVPAVVALAVPTAGAVWFAAGGHDNLTADEPADVPTYMSQSSLLGPEHGILVVRGDIETGLRYAVRRGDGDTLGDDEVLALTAEDRAFSNLLTDLVARPTPEAVDELAASGIEYIVLPAPADGRISARLDASAGLAQASAEDRSTRAWRVGVDLPGDAVGASRSWSRILLLIVQGLAVLVVAVLAGPSIRAERRTRR</sequence>